<reference evidence="1 2" key="1">
    <citation type="submission" date="2023-11" db="EMBL/GenBank/DDBJ databases">
        <title>Draft genome sequence and annotation of the polyextremotolerant black yeast-like fungus Aureobasidium pullulans NRRL 62042.</title>
        <authorList>
            <person name="Dielentheis-Frenken M.R.E."/>
            <person name="Wibberg D."/>
            <person name="Blank L.M."/>
            <person name="Tiso T."/>
        </authorList>
    </citation>
    <scope>NUCLEOTIDE SEQUENCE [LARGE SCALE GENOMIC DNA]</scope>
    <source>
        <strain evidence="1 2">NRRL 62042</strain>
    </source>
</reference>
<comment type="caution">
    <text evidence="1">The sequence shown here is derived from an EMBL/GenBank/DDBJ whole genome shotgun (WGS) entry which is preliminary data.</text>
</comment>
<dbReference type="EMBL" id="JASGXD010000010">
    <property type="protein sequence ID" value="KAK6003189.1"/>
    <property type="molecule type" value="Genomic_DNA"/>
</dbReference>
<evidence type="ECO:0000313" key="2">
    <source>
        <dbReference type="Proteomes" id="UP001341245"/>
    </source>
</evidence>
<accession>A0ABR0TFZ3</accession>
<evidence type="ECO:0000313" key="1">
    <source>
        <dbReference type="EMBL" id="KAK6003189.1"/>
    </source>
</evidence>
<keyword evidence="2" id="KW-1185">Reference proteome</keyword>
<sequence>MPSFPPNASEKQYEEHVKRMEEFNEQTERFSRRILEQWPNEVPVRPEGSFTMIQVTQALHACIAQFSEWHKNRRSLDHLQLVDEQLRRIQSPLVRYPWPYASLQHSQIRERYNSAPNHNKLLSQRGSTHRFCVEEKET</sequence>
<dbReference type="Proteomes" id="UP001341245">
    <property type="component" value="Unassembled WGS sequence"/>
</dbReference>
<protein>
    <submittedName>
        <fullName evidence="1">Uncharacterized protein</fullName>
    </submittedName>
</protein>
<organism evidence="1 2">
    <name type="scientific">Aureobasidium pullulans</name>
    <name type="common">Black yeast</name>
    <name type="synonym">Pullularia pullulans</name>
    <dbReference type="NCBI Taxonomy" id="5580"/>
    <lineage>
        <taxon>Eukaryota</taxon>
        <taxon>Fungi</taxon>
        <taxon>Dikarya</taxon>
        <taxon>Ascomycota</taxon>
        <taxon>Pezizomycotina</taxon>
        <taxon>Dothideomycetes</taxon>
        <taxon>Dothideomycetidae</taxon>
        <taxon>Dothideales</taxon>
        <taxon>Saccotheciaceae</taxon>
        <taxon>Aureobasidium</taxon>
    </lineage>
</organism>
<gene>
    <name evidence="1" type="ORF">QM012_001034</name>
</gene>
<name>A0ABR0TFZ3_AURPU</name>
<proteinExistence type="predicted"/>